<name>A0A443RB60_9ACAR</name>
<evidence type="ECO:0000256" key="3">
    <source>
        <dbReference type="ARBA" id="ARBA00022679"/>
    </source>
</evidence>
<gene>
    <name evidence="6" type="ORF">B4U79_15905</name>
</gene>
<dbReference type="InterPro" id="IPR029063">
    <property type="entry name" value="SAM-dependent_MTases_sf"/>
</dbReference>
<keyword evidence="7" id="KW-1185">Reference proteome</keyword>
<keyword evidence="3 4" id="KW-0808">Transferase</keyword>
<dbReference type="PIRSF" id="PIRSF037755">
    <property type="entry name" value="Mettl2_prd"/>
    <property type="match status" value="1"/>
</dbReference>
<comment type="caution">
    <text evidence="6">The sequence shown here is derived from an EMBL/GenBank/DDBJ whole genome shotgun (WGS) entry which is preliminary data.</text>
</comment>
<dbReference type="EC" id="2.1.1.-" evidence="4"/>
<feature type="domain" description="Methyltransferase type 12" evidence="5">
    <location>
        <begin position="106"/>
        <end position="208"/>
    </location>
</feature>
<comment type="function">
    <text evidence="4">S-adenosyl-L-methionine-dependent methyltransferase.</text>
</comment>
<dbReference type="PANTHER" id="PTHR22809:SF11">
    <property type="entry name" value="TRNA N(3)-METHYLCYTIDINE METHYLTRANSFERASE METTL2"/>
    <property type="match status" value="1"/>
</dbReference>
<dbReference type="CDD" id="cd02440">
    <property type="entry name" value="AdoMet_MTases"/>
    <property type="match status" value="1"/>
</dbReference>
<evidence type="ECO:0000313" key="7">
    <source>
        <dbReference type="Proteomes" id="UP000285301"/>
    </source>
</evidence>
<sequence>MAKSDSKRAQFGSRHLDEKRDVFAENAWDDFEWSEQLSDFARLKIEQNSKCFVDECEKNRFEREANTFWDKFYEKHQNNFFKDRHWLSTEFPELFAFDSEQKVQILELGSGVGNTVFPLLQMNRNPNLFVYCCDFSETAINLLKKNYLYDNNRCHAFVCDISEEWKAPFPESSMDIIVMIFTLSAIAPEKMSSVLAQVAKYLKPNGLLLFRDYGRNDMTQLRFKIGHCLQENFYVRGDGTRAYFFTEEEIHSLFTKAGLTKQSLHVDKRLLVNRAKKLKMYRIWIQAKYKKESD</sequence>
<dbReference type="GO" id="GO:0032259">
    <property type="term" value="P:methylation"/>
    <property type="evidence" value="ECO:0007669"/>
    <property type="project" value="UniProtKB-KW"/>
</dbReference>
<dbReference type="Proteomes" id="UP000285301">
    <property type="component" value="Unassembled WGS sequence"/>
</dbReference>
<dbReference type="PANTHER" id="PTHR22809">
    <property type="entry name" value="METHYLTRANSFERASE-RELATED"/>
    <property type="match status" value="1"/>
</dbReference>
<dbReference type="Pfam" id="PF08242">
    <property type="entry name" value="Methyltransf_12"/>
    <property type="match status" value="1"/>
</dbReference>
<comment type="similarity">
    <text evidence="1 4">Belongs to the methyltransferase superfamily. METL family.</text>
</comment>
<dbReference type="GO" id="GO:0052735">
    <property type="term" value="F:tRNA (cytidine-3-)-methyltransferase activity"/>
    <property type="evidence" value="ECO:0007669"/>
    <property type="project" value="TreeGrafter"/>
</dbReference>
<evidence type="ECO:0000259" key="5">
    <source>
        <dbReference type="Pfam" id="PF08242"/>
    </source>
</evidence>
<dbReference type="SUPFAM" id="SSF53335">
    <property type="entry name" value="S-adenosyl-L-methionine-dependent methyltransferases"/>
    <property type="match status" value="1"/>
</dbReference>
<dbReference type="InterPro" id="IPR026113">
    <property type="entry name" value="METTL2/6/8-like"/>
</dbReference>
<reference evidence="6 7" key="1">
    <citation type="journal article" date="2018" name="Gigascience">
        <title>Genomes of trombidid mites reveal novel predicted allergens and laterally-transferred genes associated with secondary metabolism.</title>
        <authorList>
            <person name="Dong X."/>
            <person name="Chaisiri K."/>
            <person name="Xia D."/>
            <person name="Armstrong S.D."/>
            <person name="Fang Y."/>
            <person name="Donnelly M.J."/>
            <person name="Kadowaki T."/>
            <person name="McGarry J.W."/>
            <person name="Darby A.C."/>
            <person name="Makepeace B.L."/>
        </authorList>
    </citation>
    <scope>NUCLEOTIDE SEQUENCE [LARGE SCALE GENOMIC DNA]</scope>
    <source>
        <strain evidence="6">UoL-WK</strain>
    </source>
</reference>
<organism evidence="6 7">
    <name type="scientific">Dinothrombium tinctorium</name>
    <dbReference type="NCBI Taxonomy" id="1965070"/>
    <lineage>
        <taxon>Eukaryota</taxon>
        <taxon>Metazoa</taxon>
        <taxon>Ecdysozoa</taxon>
        <taxon>Arthropoda</taxon>
        <taxon>Chelicerata</taxon>
        <taxon>Arachnida</taxon>
        <taxon>Acari</taxon>
        <taxon>Acariformes</taxon>
        <taxon>Trombidiformes</taxon>
        <taxon>Prostigmata</taxon>
        <taxon>Anystina</taxon>
        <taxon>Parasitengona</taxon>
        <taxon>Trombidioidea</taxon>
        <taxon>Trombidiidae</taxon>
        <taxon>Dinothrombium</taxon>
    </lineage>
</organism>
<dbReference type="STRING" id="1965070.A0A443RB60"/>
<dbReference type="InterPro" id="IPR013217">
    <property type="entry name" value="Methyltransf_12"/>
</dbReference>
<evidence type="ECO:0000256" key="2">
    <source>
        <dbReference type="ARBA" id="ARBA00022603"/>
    </source>
</evidence>
<proteinExistence type="inferred from homology"/>
<dbReference type="EMBL" id="NCKU01001290">
    <property type="protein sequence ID" value="RWS12502.1"/>
    <property type="molecule type" value="Genomic_DNA"/>
</dbReference>
<accession>A0A443RB60</accession>
<evidence type="ECO:0000313" key="6">
    <source>
        <dbReference type="EMBL" id="RWS12502.1"/>
    </source>
</evidence>
<dbReference type="OrthoDB" id="417697at2759"/>
<evidence type="ECO:0000256" key="4">
    <source>
        <dbReference type="PIRNR" id="PIRNR037755"/>
    </source>
</evidence>
<protein>
    <recommendedName>
        <fullName evidence="4">tRNA N(3)-methylcytidine methyltransferase</fullName>
        <ecNumber evidence="4">2.1.1.-</ecNumber>
    </recommendedName>
</protein>
<evidence type="ECO:0000256" key="1">
    <source>
        <dbReference type="ARBA" id="ARBA00009725"/>
    </source>
</evidence>
<dbReference type="Gene3D" id="3.40.50.150">
    <property type="entry name" value="Vaccinia Virus protein VP39"/>
    <property type="match status" value="1"/>
</dbReference>
<keyword evidence="2 4" id="KW-0489">Methyltransferase</keyword>
<dbReference type="AlphaFoldDB" id="A0A443RB60"/>